<comment type="caution">
    <text evidence="3">The sequence shown here is derived from an EMBL/GenBank/DDBJ whole genome shotgun (WGS) entry which is preliminary data.</text>
</comment>
<protein>
    <submittedName>
        <fullName evidence="3">Uncharacterized protein</fullName>
    </submittedName>
</protein>
<name>A0A916JXS1_9MICO</name>
<feature type="region of interest" description="Disordered" evidence="1">
    <location>
        <begin position="65"/>
        <end position="89"/>
    </location>
</feature>
<sequence length="89" mass="9460">MSTPILYAVSLAAELEYDSPGAIPPVAFLVTAIFAVAVFLLGFDLVRRIRRNRFRAEIQEGLSAELAERNGVGTEPGDSGPQADGPTKA</sequence>
<dbReference type="EMBL" id="CAJVAP010000019">
    <property type="protein sequence ID" value="CAG7613955.1"/>
    <property type="molecule type" value="Genomic_DNA"/>
</dbReference>
<accession>A0A916JXS1</accession>
<feature type="transmembrane region" description="Helical" evidence="2">
    <location>
        <begin position="26"/>
        <end position="46"/>
    </location>
</feature>
<organism evidence="3 4">
    <name type="scientific">Leucobacter soli</name>
    <dbReference type="NCBI Taxonomy" id="2812850"/>
    <lineage>
        <taxon>Bacteria</taxon>
        <taxon>Bacillati</taxon>
        <taxon>Actinomycetota</taxon>
        <taxon>Actinomycetes</taxon>
        <taxon>Micrococcales</taxon>
        <taxon>Microbacteriaceae</taxon>
        <taxon>Leucobacter</taxon>
    </lineage>
</organism>
<gene>
    <name evidence="3" type="ORF">LEUCIP111803_01742</name>
</gene>
<keyword evidence="2" id="KW-1133">Transmembrane helix</keyword>
<reference evidence="3" key="1">
    <citation type="submission" date="2021-06" db="EMBL/GenBank/DDBJ databases">
        <authorList>
            <person name="Criscuolo A."/>
        </authorList>
    </citation>
    <scope>NUCLEOTIDE SEQUENCE</scope>
    <source>
        <strain evidence="3">CIP111803</strain>
    </source>
</reference>
<dbReference type="AlphaFoldDB" id="A0A916JXS1"/>
<evidence type="ECO:0000256" key="1">
    <source>
        <dbReference type="SAM" id="MobiDB-lite"/>
    </source>
</evidence>
<evidence type="ECO:0000313" key="3">
    <source>
        <dbReference type="EMBL" id="CAG7613955.1"/>
    </source>
</evidence>
<keyword evidence="4" id="KW-1185">Reference proteome</keyword>
<keyword evidence="2" id="KW-0472">Membrane</keyword>
<evidence type="ECO:0000313" key="4">
    <source>
        <dbReference type="Proteomes" id="UP000693892"/>
    </source>
</evidence>
<keyword evidence="2" id="KW-0812">Transmembrane</keyword>
<dbReference type="RefSeq" id="WP_218115517.1">
    <property type="nucleotide sequence ID" value="NZ_CAJVAP010000019.1"/>
</dbReference>
<evidence type="ECO:0000256" key="2">
    <source>
        <dbReference type="SAM" id="Phobius"/>
    </source>
</evidence>
<proteinExistence type="predicted"/>
<dbReference type="Proteomes" id="UP000693892">
    <property type="component" value="Unassembled WGS sequence"/>
</dbReference>